<evidence type="ECO:0000313" key="3">
    <source>
        <dbReference type="Proteomes" id="UP000230750"/>
    </source>
</evidence>
<dbReference type="EMBL" id="MRZV01000483">
    <property type="protein sequence ID" value="PIK49067.1"/>
    <property type="molecule type" value="Genomic_DNA"/>
</dbReference>
<organism evidence="2 3">
    <name type="scientific">Stichopus japonicus</name>
    <name type="common">Sea cucumber</name>
    <dbReference type="NCBI Taxonomy" id="307972"/>
    <lineage>
        <taxon>Eukaryota</taxon>
        <taxon>Metazoa</taxon>
        <taxon>Echinodermata</taxon>
        <taxon>Eleutherozoa</taxon>
        <taxon>Echinozoa</taxon>
        <taxon>Holothuroidea</taxon>
        <taxon>Aspidochirotacea</taxon>
        <taxon>Aspidochirotida</taxon>
        <taxon>Stichopodidae</taxon>
        <taxon>Apostichopus</taxon>
    </lineage>
</organism>
<feature type="signal peptide" evidence="1">
    <location>
        <begin position="1"/>
        <end position="25"/>
    </location>
</feature>
<keyword evidence="3" id="KW-1185">Reference proteome</keyword>
<accession>A0A2G8KM76</accession>
<evidence type="ECO:0000256" key="1">
    <source>
        <dbReference type="SAM" id="SignalP"/>
    </source>
</evidence>
<sequence length="279" mass="31295">MESSIFLNHVTVILFYSFLHISVNARLEKAIDVTVKGTYVAKSGVQRYTLYEKSPELTSFICTVKNVSGTLKDVKILKDGKVLGNVTSNGTTWTNTFSKNGDVNYFLGNYTCRARFSVTNSSGRQRSYTFDVTTEVVMQEESKDYYLIASSVGSRVYAGEQVAMFCDGHYVVETGSTKPTEEYDYSSYNDVTEAPCQVDLKGPSNPVFHVPFGMNQLDVTCDLRPLQFGTERNEPIQRCKEINLTLNITKALTVSLTPQLSQVRTMVNCRLYVLVTHHV</sequence>
<comment type="caution">
    <text evidence="2">The sequence shown here is derived from an EMBL/GenBank/DDBJ whole genome shotgun (WGS) entry which is preliminary data.</text>
</comment>
<protein>
    <recommendedName>
        <fullName evidence="4">Ig-like domain-containing protein</fullName>
    </recommendedName>
</protein>
<gene>
    <name evidence="2" type="ORF">BSL78_14058</name>
</gene>
<proteinExistence type="predicted"/>
<evidence type="ECO:0008006" key="4">
    <source>
        <dbReference type="Google" id="ProtNLM"/>
    </source>
</evidence>
<name>A0A2G8KM76_STIJA</name>
<dbReference type="AlphaFoldDB" id="A0A2G8KM76"/>
<feature type="chain" id="PRO_5013795610" description="Ig-like domain-containing protein" evidence="1">
    <location>
        <begin position="26"/>
        <end position="279"/>
    </location>
</feature>
<keyword evidence="1" id="KW-0732">Signal</keyword>
<dbReference type="Proteomes" id="UP000230750">
    <property type="component" value="Unassembled WGS sequence"/>
</dbReference>
<evidence type="ECO:0000313" key="2">
    <source>
        <dbReference type="EMBL" id="PIK49067.1"/>
    </source>
</evidence>
<reference evidence="2 3" key="1">
    <citation type="journal article" date="2017" name="PLoS Biol.">
        <title>The sea cucumber genome provides insights into morphological evolution and visceral regeneration.</title>
        <authorList>
            <person name="Zhang X."/>
            <person name="Sun L."/>
            <person name="Yuan J."/>
            <person name="Sun Y."/>
            <person name="Gao Y."/>
            <person name="Zhang L."/>
            <person name="Li S."/>
            <person name="Dai H."/>
            <person name="Hamel J.F."/>
            <person name="Liu C."/>
            <person name="Yu Y."/>
            <person name="Liu S."/>
            <person name="Lin W."/>
            <person name="Guo K."/>
            <person name="Jin S."/>
            <person name="Xu P."/>
            <person name="Storey K.B."/>
            <person name="Huan P."/>
            <person name="Zhang T."/>
            <person name="Zhou Y."/>
            <person name="Zhang J."/>
            <person name="Lin C."/>
            <person name="Li X."/>
            <person name="Xing L."/>
            <person name="Huo D."/>
            <person name="Sun M."/>
            <person name="Wang L."/>
            <person name="Mercier A."/>
            <person name="Li F."/>
            <person name="Yang H."/>
            <person name="Xiang J."/>
        </authorList>
    </citation>
    <scope>NUCLEOTIDE SEQUENCE [LARGE SCALE GENOMIC DNA]</scope>
    <source>
        <strain evidence="2">Shaxun</strain>
        <tissue evidence="2">Muscle</tissue>
    </source>
</reference>